<accession>A0A409Y5F6</accession>
<evidence type="ECO:0000313" key="1">
    <source>
        <dbReference type="EMBL" id="PPQ98209.1"/>
    </source>
</evidence>
<organism evidence="1 2">
    <name type="scientific">Gymnopilus dilepis</name>
    <dbReference type="NCBI Taxonomy" id="231916"/>
    <lineage>
        <taxon>Eukaryota</taxon>
        <taxon>Fungi</taxon>
        <taxon>Dikarya</taxon>
        <taxon>Basidiomycota</taxon>
        <taxon>Agaricomycotina</taxon>
        <taxon>Agaricomycetes</taxon>
        <taxon>Agaricomycetidae</taxon>
        <taxon>Agaricales</taxon>
        <taxon>Agaricineae</taxon>
        <taxon>Hymenogastraceae</taxon>
        <taxon>Gymnopilus</taxon>
    </lineage>
</organism>
<dbReference type="EMBL" id="NHYE01001139">
    <property type="protein sequence ID" value="PPQ98209.1"/>
    <property type="molecule type" value="Genomic_DNA"/>
</dbReference>
<name>A0A409Y5F6_9AGAR</name>
<evidence type="ECO:0008006" key="3">
    <source>
        <dbReference type="Google" id="ProtNLM"/>
    </source>
</evidence>
<dbReference type="STRING" id="231916.A0A409Y5F6"/>
<dbReference type="OrthoDB" id="3244423at2759"/>
<reference evidence="1 2" key="1">
    <citation type="journal article" date="2018" name="Evol. Lett.">
        <title>Horizontal gene cluster transfer increased hallucinogenic mushroom diversity.</title>
        <authorList>
            <person name="Reynolds H.T."/>
            <person name="Vijayakumar V."/>
            <person name="Gluck-Thaler E."/>
            <person name="Korotkin H.B."/>
            <person name="Matheny P.B."/>
            <person name="Slot J.C."/>
        </authorList>
    </citation>
    <scope>NUCLEOTIDE SEQUENCE [LARGE SCALE GENOMIC DNA]</scope>
    <source>
        <strain evidence="1 2">SRW20</strain>
    </source>
</reference>
<gene>
    <name evidence="1" type="ORF">CVT26_003461</name>
</gene>
<keyword evidence="2" id="KW-1185">Reference proteome</keyword>
<proteinExistence type="predicted"/>
<sequence>MTDEEQFRRGPRSVSEITLSHICSLLRDVALSTPSLWTSIHIDAASSSLGRVTEYVKRSGACPLDLRIELVEADMRSAERELDPVFDLVVGHSLRWRSLSAECLRERSDRPIIARIGDSPAKALQHLSLDVEDVEQADASAIDREIGFPHIFKEGTPNLKFVRLRGLAIQLFRPPLDAVTTLHLEQTRRVPIALSTFQAIVTRSSSLAHLSVHGDIIGNTPWPRDNNAIHLPGLVSLRICGESGNIYSGLLLGIRAPLLESLTLKDVQEHDLDPLWDSASPAQFINLRQLVFTNFELSSSTYKRLLDTFQEVTSFSAVRSSISESPLVKALMRETPWESDSHHMPWPNLTILAFSLGDEESDEEAIQELLEMREEQGLPLPKIRLRVDAEEMPEENFEDDNDRIELFFQDETWPPNSNYVDDDDVLFSL</sequence>
<dbReference type="Proteomes" id="UP000284706">
    <property type="component" value="Unassembled WGS sequence"/>
</dbReference>
<dbReference type="InParanoid" id="A0A409Y5F6"/>
<protein>
    <recommendedName>
        <fullName evidence="3">F-box domain-containing protein</fullName>
    </recommendedName>
</protein>
<evidence type="ECO:0000313" key="2">
    <source>
        <dbReference type="Proteomes" id="UP000284706"/>
    </source>
</evidence>
<comment type="caution">
    <text evidence="1">The sequence shown here is derived from an EMBL/GenBank/DDBJ whole genome shotgun (WGS) entry which is preliminary data.</text>
</comment>
<dbReference type="AlphaFoldDB" id="A0A409Y5F6"/>